<keyword evidence="9" id="KW-1185">Reference proteome</keyword>
<dbReference type="InterPro" id="IPR003358">
    <property type="entry name" value="tRNA_(Gua-N-7)_MeTrfase_Trmb"/>
</dbReference>
<reference evidence="8 9" key="1">
    <citation type="submission" date="2020-04" db="EMBL/GenBank/DDBJ databases">
        <authorList>
            <person name="Yoon J."/>
        </authorList>
    </citation>
    <scope>NUCLEOTIDE SEQUENCE [LARGE SCALE GENOMIC DNA]</scope>
    <source>
        <strain evidence="8 9">KMU-166</strain>
    </source>
</reference>
<organism evidence="8 9">
    <name type="scientific">Spongiibacter thalassae</name>
    <dbReference type="NCBI Taxonomy" id="2721624"/>
    <lineage>
        <taxon>Bacteria</taxon>
        <taxon>Pseudomonadati</taxon>
        <taxon>Pseudomonadota</taxon>
        <taxon>Gammaproteobacteria</taxon>
        <taxon>Cellvibrionales</taxon>
        <taxon>Spongiibacteraceae</taxon>
        <taxon>Spongiibacter</taxon>
    </lineage>
</organism>
<dbReference type="Proteomes" id="UP000765845">
    <property type="component" value="Unassembled WGS sequence"/>
</dbReference>
<accession>A0ABX1GKL6</accession>
<evidence type="ECO:0000256" key="5">
    <source>
        <dbReference type="ARBA" id="ARBA00022679"/>
    </source>
</evidence>
<dbReference type="RefSeq" id="WP_168452021.1">
    <property type="nucleotide sequence ID" value="NZ_JAAWWK010000008.1"/>
</dbReference>
<sequence>MKKTSGQQHARSVVSSQQGIHERLHHLVEKHLHHPFKKPYAQHNIDAFNKAQQWLSARDRPLILDSFCGVGESTWRLAKRFPDHLVIGIDKSAARLDKHPAHIDADSPNNYLLVRADIDDFWRLAAAADWRPEFHFLLYPNPWPKPGQLSLRVHGSPLFSSLLELGGHIEARSNWPIYIQELAAALRIARQNPRCETFSPGEPLTPFERKYLAAGQPLWRCQCQLEAPQALFSHRG</sequence>
<evidence type="ECO:0000256" key="1">
    <source>
        <dbReference type="ARBA" id="ARBA00000142"/>
    </source>
</evidence>
<evidence type="ECO:0000256" key="4">
    <source>
        <dbReference type="ARBA" id="ARBA00022603"/>
    </source>
</evidence>
<dbReference type="EC" id="2.1.1.33" evidence="3"/>
<name>A0ABX1GKL6_9GAMM</name>
<dbReference type="GO" id="GO:0008168">
    <property type="term" value="F:methyltransferase activity"/>
    <property type="evidence" value="ECO:0007669"/>
    <property type="project" value="UniProtKB-KW"/>
</dbReference>
<comment type="function">
    <text evidence="2">Catalyzes the formation of N(7)-methylguanine at position 46 (m7G46) in tRNA.</text>
</comment>
<evidence type="ECO:0000256" key="7">
    <source>
        <dbReference type="ARBA" id="ARBA00022694"/>
    </source>
</evidence>
<keyword evidence="4 8" id="KW-0489">Methyltransferase</keyword>
<dbReference type="CDD" id="cd02440">
    <property type="entry name" value="AdoMet_MTases"/>
    <property type="match status" value="1"/>
</dbReference>
<gene>
    <name evidence="8" type="ORF">HCU74_19060</name>
</gene>
<dbReference type="Gene3D" id="3.40.50.150">
    <property type="entry name" value="Vaccinia Virus protein VP39"/>
    <property type="match status" value="1"/>
</dbReference>
<dbReference type="Pfam" id="PF02390">
    <property type="entry name" value="Methyltransf_4"/>
    <property type="match status" value="1"/>
</dbReference>
<dbReference type="PROSITE" id="PS51625">
    <property type="entry name" value="SAM_MT_TRMB"/>
    <property type="match status" value="1"/>
</dbReference>
<proteinExistence type="predicted"/>
<protein>
    <recommendedName>
        <fullName evidence="3">tRNA (guanine(46)-N(7))-methyltransferase</fullName>
        <ecNumber evidence="3">2.1.1.33</ecNumber>
    </recommendedName>
</protein>
<evidence type="ECO:0000256" key="6">
    <source>
        <dbReference type="ARBA" id="ARBA00022691"/>
    </source>
</evidence>
<evidence type="ECO:0000313" key="9">
    <source>
        <dbReference type="Proteomes" id="UP000765845"/>
    </source>
</evidence>
<keyword evidence="7" id="KW-0819">tRNA processing</keyword>
<dbReference type="GO" id="GO:0032259">
    <property type="term" value="P:methylation"/>
    <property type="evidence" value="ECO:0007669"/>
    <property type="project" value="UniProtKB-KW"/>
</dbReference>
<keyword evidence="5" id="KW-0808">Transferase</keyword>
<comment type="catalytic activity">
    <reaction evidence="1">
        <text>guanosine(46) in tRNA + S-adenosyl-L-methionine = N(7)-methylguanosine(46) in tRNA + S-adenosyl-L-homocysteine</text>
        <dbReference type="Rhea" id="RHEA:42708"/>
        <dbReference type="Rhea" id="RHEA-COMP:10188"/>
        <dbReference type="Rhea" id="RHEA-COMP:10189"/>
        <dbReference type="ChEBI" id="CHEBI:57856"/>
        <dbReference type="ChEBI" id="CHEBI:59789"/>
        <dbReference type="ChEBI" id="CHEBI:74269"/>
        <dbReference type="ChEBI" id="CHEBI:74480"/>
        <dbReference type="EC" id="2.1.1.33"/>
    </reaction>
</comment>
<dbReference type="SUPFAM" id="SSF53335">
    <property type="entry name" value="S-adenosyl-L-methionine-dependent methyltransferases"/>
    <property type="match status" value="1"/>
</dbReference>
<evidence type="ECO:0000256" key="2">
    <source>
        <dbReference type="ARBA" id="ARBA00003015"/>
    </source>
</evidence>
<evidence type="ECO:0000313" key="8">
    <source>
        <dbReference type="EMBL" id="NKI19511.1"/>
    </source>
</evidence>
<evidence type="ECO:0000256" key="3">
    <source>
        <dbReference type="ARBA" id="ARBA00011977"/>
    </source>
</evidence>
<comment type="caution">
    <text evidence="8">The sequence shown here is derived from an EMBL/GenBank/DDBJ whole genome shotgun (WGS) entry which is preliminary data.</text>
</comment>
<dbReference type="EMBL" id="JAAWWK010000008">
    <property type="protein sequence ID" value="NKI19511.1"/>
    <property type="molecule type" value="Genomic_DNA"/>
</dbReference>
<keyword evidence="6" id="KW-0949">S-adenosyl-L-methionine</keyword>
<dbReference type="InterPro" id="IPR029063">
    <property type="entry name" value="SAM-dependent_MTases_sf"/>
</dbReference>